<evidence type="ECO:0000313" key="3">
    <source>
        <dbReference type="Proteomes" id="UP000789595"/>
    </source>
</evidence>
<feature type="transmembrane region" description="Helical" evidence="1">
    <location>
        <begin position="6"/>
        <end position="27"/>
    </location>
</feature>
<accession>A0A8J2SSR6</accession>
<sequence>MASAVLGRALAFGVGLGVGSLGAYKFILDELRNSTKTILAANGALEKRLAAVERAA</sequence>
<keyword evidence="1" id="KW-1133">Transmembrane helix</keyword>
<comment type="caution">
    <text evidence="2">The sequence shown here is derived from an EMBL/GenBank/DDBJ whole genome shotgun (WGS) entry which is preliminary data.</text>
</comment>
<evidence type="ECO:0000256" key="1">
    <source>
        <dbReference type="SAM" id="Phobius"/>
    </source>
</evidence>
<evidence type="ECO:0000313" key="2">
    <source>
        <dbReference type="EMBL" id="CAH0372404.1"/>
    </source>
</evidence>
<organism evidence="2 3">
    <name type="scientific">Pelagomonas calceolata</name>
    <dbReference type="NCBI Taxonomy" id="35677"/>
    <lineage>
        <taxon>Eukaryota</taxon>
        <taxon>Sar</taxon>
        <taxon>Stramenopiles</taxon>
        <taxon>Ochrophyta</taxon>
        <taxon>Pelagophyceae</taxon>
        <taxon>Pelagomonadales</taxon>
        <taxon>Pelagomonadaceae</taxon>
        <taxon>Pelagomonas</taxon>
    </lineage>
</organism>
<dbReference type="AlphaFoldDB" id="A0A8J2SSR6"/>
<gene>
    <name evidence="2" type="ORF">PECAL_3P23970</name>
</gene>
<proteinExistence type="predicted"/>
<reference evidence="2" key="1">
    <citation type="submission" date="2021-11" db="EMBL/GenBank/DDBJ databases">
        <authorList>
            <consortium name="Genoscope - CEA"/>
            <person name="William W."/>
        </authorList>
    </citation>
    <scope>NUCLEOTIDE SEQUENCE</scope>
</reference>
<protein>
    <submittedName>
        <fullName evidence="2">Uncharacterized protein</fullName>
    </submittedName>
</protein>
<dbReference type="EMBL" id="CAKKNE010000003">
    <property type="protein sequence ID" value="CAH0372404.1"/>
    <property type="molecule type" value="Genomic_DNA"/>
</dbReference>
<keyword evidence="1" id="KW-0812">Transmembrane</keyword>
<keyword evidence="1" id="KW-0472">Membrane</keyword>
<keyword evidence="3" id="KW-1185">Reference proteome</keyword>
<name>A0A8J2SSR6_9STRA</name>
<dbReference type="Proteomes" id="UP000789595">
    <property type="component" value="Unassembled WGS sequence"/>
</dbReference>